<sequence>MPNISSSISFTPKKLSNAATCSDSVLKTARTSVLAPRFSLTSRLPTCASIDFLFAQRLFTFIMPFSSLAHLLRPAQELHQQHRIRLPVPGTRPSPPIHHIPVYRHELEFQKTTEGVPFLDTTVAVLVNLQLALLAAVRLRRNPVPYQPGFLAAKIPAHESRPRGMGMVAPSPPKTTST</sequence>
<accession>A0A1Y2DSW0</accession>
<proteinExistence type="predicted"/>
<dbReference type="GeneID" id="63776784"/>
<evidence type="ECO:0000313" key="2">
    <source>
        <dbReference type="Proteomes" id="UP000193689"/>
    </source>
</evidence>
<organism evidence="1 2">
    <name type="scientific">Pseudomassariella vexata</name>
    <dbReference type="NCBI Taxonomy" id="1141098"/>
    <lineage>
        <taxon>Eukaryota</taxon>
        <taxon>Fungi</taxon>
        <taxon>Dikarya</taxon>
        <taxon>Ascomycota</taxon>
        <taxon>Pezizomycotina</taxon>
        <taxon>Sordariomycetes</taxon>
        <taxon>Xylariomycetidae</taxon>
        <taxon>Amphisphaeriales</taxon>
        <taxon>Pseudomassariaceae</taxon>
        <taxon>Pseudomassariella</taxon>
    </lineage>
</organism>
<dbReference type="RefSeq" id="XP_040714186.1">
    <property type="nucleotide sequence ID" value="XM_040860572.1"/>
</dbReference>
<dbReference type="EMBL" id="MCFJ01000009">
    <property type="protein sequence ID" value="ORY62350.1"/>
    <property type="molecule type" value="Genomic_DNA"/>
</dbReference>
<comment type="caution">
    <text evidence="1">The sequence shown here is derived from an EMBL/GenBank/DDBJ whole genome shotgun (WGS) entry which is preliminary data.</text>
</comment>
<dbReference type="AlphaFoldDB" id="A0A1Y2DSW0"/>
<name>A0A1Y2DSW0_9PEZI</name>
<dbReference type="InParanoid" id="A0A1Y2DSW0"/>
<evidence type="ECO:0000313" key="1">
    <source>
        <dbReference type="EMBL" id="ORY62350.1"/>
    </source>
</evidence>
<reference evidence="1 2" key="1">
    <citation type="submission" date="2016-07" db="EMBL/GenBank/DDBJ databases">
        <title>Pervasive Adenine N6-methylation of Active Genes in Fungi.</title>
        <authorList>
            <consortium name="DOE Joint Genome Institute"/>
            <person name="Mondo S.J."/>
            <person name="Dannebaum R.O."/>
            <person name="Kuo R.C."/>
            <person name="Labutti K."/>
            <person name="Haridas S."/>
            <person name="Kuo A."/>
            <person name="Salamov A."/>
            <person name="Ahrendt S.R."/>
            <person name="Lipzen A."/>
            <person name="Sullivan W."/>
            <person name="Andreopoulos W.B."/>
            <person name="Clum A."/>
            <person name="Lindquist E."/>
            <person name="Daum C."/>
            <person name="Ramamoorthy G.K."/>
            <person name="Gryganskyi A."/>
            <person name="Culley D."/>
            <person name="Magnuson J.K."/>
            <person name="James T.Y."/>
            <person name="O'Malley M.A."/>
            <person name="Stajich J.E."/>
            <person name="Spatafora J.W."/>
            <person name="Visel A."/>
            <person name="Grigoriev I.V."/>
        </authorList>
    </citation>
    <scope>NUCLEOTIDE SEQUENCE [LARGE SCALE GENOMIC DNA]</scope>
    <source>
        <strain evidence="1 2">CBS 129021</strain>
    </source>
</reference>
<dbReference type="Proteomes" id="UP000193689">
    <property type="component" value="Unassembled WGS sequence"/>
</dbReference>
<gene>
    <name evidence="1" type="ORF">BCR38DRAFT_438236</name>
</gene>
<protein>
    <submittedName>
        <fullName evidence="1">Uncharacterized protein</fullName>
    </submittedName>
</protein>
<keyword evidence="2" id="KW-1185">Reference proteome</keyword>